<accession>A0A7S2X9S8</accession>
<feature type="domain" description="Nitroreductase" evidence="1">
    <location>
        <begin position="26"/>
        <end position="98"/>
    </location>
</feature>
<reference evidence="2" key="1">
    <citation type="submission" date="2021-01" db="EMBL/GenBank/DDBJ databases">
        <authorList>
            <person name="Corre E."/>
            <person name="Pelletier E."/>
            <person name="Niang G."/>
            <person name="Scheremetjew M."/>
            <person name="Finn R."/>
            <person name="Kale V."/>
            <person name="Holt S."/>
            <person name="Cochrane G."/>
            <person name="Meng A."/>
            <person name="Brown T."/>
            <person name="Cohen L."/>
        </authorList>
    </citation>
    <scope>NUCLEOTIDE SEQUENCE</scope>
    <source>
        <strain evidence="2">CCMP622</strain>
    </source>
</reference>
<feature type="domain" description="Nitroreductase" evidence="1">
    <location>
        <begin position="183"/>
        <end position="240"/>
    </location>
</feature>
<dbReference type="PANTHER" id="PTHR43543:SF1">
    <property type="entry name" value="MALONIC SEMIALDEHYDE REDUCTASE RUTE-RELATED"/>
    <property type="match status" value="1"/>
</dbReference>
<evidence type="ECO:0000313" key="2">
    <source>
        <dbReference type="EMBL" id="CAD9753145.1"/>
    </source>
</evidence>
<dbReference type="InterPro" id="IPR029479">
    <property type="entry name" value="Nitroreductase"/>
</dbReference>
<dbReference type="InterPro" id="IPR050461">
    <property type="entry name" value="Nitroreductase_HadB/RutE"/>
</dbReference>
<sequence length="269" mass="29984">MPPTAPTDSKQPFSAEMKRPFSEILLKRRHWKWFDPSRKVPDATLREIIELSRRAPTSFNAQPYKVVLVQSREAKKNLGCAMLSPLNKEIVEKASLSAVFFANTQIIGEIPKLQSLFRKTTTAPQEYIDGHLPKGLMVLSQGWTWAITRYALSPFLRLVVGVATRMMGIIGCKKPLPLLHEPTAWAFKQTAFAIDHFVLAATAAGLRTAVMEGFGSEAVCLVLNAPPSKWVPCAMVAIGYAAPGAETKESRSYSERYPVEEVWYNIDSM</sequence>
<name>A0A7S2X9S8_9EUKA</name>
<dbReference type="AlphaFoldDB" id="A0A7S2X9S8"/>
<dbReference type="Pfam" id="PF00881">
    <property type="entry name" value="Nitroreductase"/>
    <property type="match status" value="2"/>
</dbReference>
<protein>
    <recommendedName>
        <fullName evidence="1">Nitroreductase domain-containing protein</fullName>
    </recommendedName>
</protein>
<dbReference type="SUPFAM" id="SSF55469">
    <property type="entry name" value="FMN-dependent nitroreductase-like"/>
    <property type="match status" value="1"/>
</dbReference>
<dbReference type="EMBL" id="HBHP01007351">
    <property type="protein sequence ID" value="CAD9753145.1"/>
    <property type="molecule type" value="Transcribed_RNA"/>
</dbReference>
<dbReference type="PANTHER" id="PTHR43543">
    <property type="entry name" value="MALONIC SEMIALDEHYDE REDUCTASE RUTE-RELATED"/>
    <property type="match status" value="1"/>
</dbReference>
<dbReference type="Gene3D" id="3.40.109.10">
    <property type="entry name" value="NADH Oxidase"/>
    <property type="match status" value="1"/>
</dbReference>
<gene>
    <name evidence="2" type="ORF">LSP00402_LOCUS4557</name>
</gene>
<organism evidence="2">
    <name type="scientific">Lotharella oceanica</name>
    <dbReference type="NCBI Taxonomy" id="641309"/>
    <lineage>
        <taxon>Eukaryota</taxon>
        <taxon>Sar</taxon>
        <taxon>Rhizaria</taxon>
        <taxon>Cercozoa</taxon>
        <taxon>Chlorarachniophyceae</taxon>
        <taxon>Lotharella</taxon>
    </lineage>
</organism>
<evidence type="ECO:0000259" key="1">
    <source>
        <dbReference type="Pfam" id="PF00881"/>
    </source>
</evidence>
<dbReference type="InterPro" id="IPR000415">
    <property type="entry name" value="Nitroreductase-like"/>
</dbReference>
<dbReference type="GO" id="GO:0016491">
    <property type="term" value="F:oxidoreductase activity"/>
    <property type="evidence" value="ECO:0007669"/>
    <property type="project" value="InterPro"/>
</dbReference>
<proteinExistence type="predicted"/>